<evidence type="ECO:0000313" key="2">
    <source>
        <dbReference type="Proteomes" id="UP001415857"/>
    </source>
</evidence>
<keyword evidence="2" id="KW-1185">Reference proteome</keyword>
<comment type="caution">
    <text evidence="1">The sequence shown here is derived from an EMBL/GenBank/DDBJ whole genome shotgun (WGS) entry which is preliminary data.</text>
</comment>
<accession>A0AAP0R4K7</accession>
<reference evidence="1 2" key="1">
    <citation type="journal article" date="2024" name="Plant J.">
        <title>Genome sequences and population genomics reveal climatic adaptation and genomic divergence between two closely related sweetgum species.</title>
        <authorList>
            <person name="Xu W.Q."/>
            <person name="Ren C.Q."/>
            <person name="Zhang X.Y."/>
            <person name="Comes H.P."/>
            <person name="Liu X.H."/>
            <person name="Li Y.G."/>
            <person name="Kettle C.J."/>
            <person name="Jalonen R."/>
            <person name="Gaisberger H."/>
            <person name="Ma Y.Z."/>
            <person name="Qiu Y.X."/>
        </authorList>
    </citation>
    <scope>NUCLEOTIDE SEQUENCE [LARGE SCALE GENOMIC DNA]</scope>
    <source>
        <strain evidence="1">Hangzhou</strain>
    </source>
</reference>
<name>A0AAP0R4K7_LIQFO</name>
<dbReference type="AlphaFoldDB" id="A0AAP0R4K7"/>
<sequence>MWDGDTRNREGADWSMSRYKTSRFPSNEYQVDRGWGNGRGRKRVNFVYERPYVDKKPASRQWNMMNSCQPLNHGSGKAQDSWSWEKLVSLKTWNE</sequence>
<organism evidence="1 2">
    <name type="scientific">Liquidambar formosana</name>
    <name type="common">Formosan gum</name>
    <dbReference type="NCBI Taxonomy" id="63359"/>
    <lineage>
        <taxon>Eukaryota</taxon>
        <taxon>Viridiplantae</taxon>
        <taxon>Streptophyta</taxon>
        <taxon>Embryophyta</taxon>
        <taxon>Tracheophyta</taxon>
        <taxon>Spermatophyta</taxon>
        <taxon>Magnoliopsida</taxon>
        <taxon>eudicotyledons</taxon>
        <taxon>Gunneridae</taxon>
        <taxon>Pentapetalae</taxon>
        <taxon>Saxifragales</taxon>
        <taxon>Altingiaceae</taxon>
        <taxon>Liquidambar</taxon>
    </lineage>
</organism>
<gene>
    <name evidence="1" type="ORF">L1049_000099</name>
</gene>
<protein>
    <submittedName>
        <fullName evidence="1">Uncharacterized protein</fullName>
    </submittedName>
</protein>
<dbReference type="Proteomes" id="UP001415857">
    <property type="component" value="Unassembled WGS sequence"/>
</dbReference>
<dbReference type="EMBL" id="JBBPBK010000015">
    <property type="protein sequence ID" value="KAK9268350.1"/>
    <property type="molecule type" value="Genomic_DNA"/>
</dbReference>
<evidence type="ECO:0000313" key="1">
    <source>
        <dbReference type="EMBL" id="KAK9268350.1"/>
    </source>
</evidence>
<proteinExistence type="predicted"/>